<comment type="caution">
    <text evidence="2">The sequence shown here is derived from an EMBL/GenBank/DDBJ whole genome shotgun (WGS) entry which is preliminary data.</text>
</comment>
<sequence length="145" mass="15744">MPDANELVDTLKRAAVEAVEAGKPVNVYFGEVVSASPLKINVEQKMILGEKQLILSRNVTDFSTMVTVDWTSESSLSTHNHTVKGDNGSGGNIDLNTGSKNLAHTHKITGKKKIIIHNGLAVGDEVILIRQQEGQRFIVVDRIGK</sequence>
<evidence type="ECO:0000313" key="1">
    <source>
        <dbReference type="EMBL" id="RGT78878.1"/>
    </source>
</evidence>
<dbReference type="Proteomes" id="UP000284296">
    <property type="component" value="Unassembled WGS sequence"/>
</dbReference>
<dbReference type="EMBL" id="QRXG01000031">
    <property type="protein sequence ID" value="RGT78878.1"/>
    <property type="molecule type" value="Genomic_DNA"/>
</dbReference>
<proteinExistence type="predicted"/>
<evidence type="ECO:0000313" key="4">
    <source>
        <dbReference type="Proteomes" id="UP000286341"/>
    </source>
</evidence>
<reference evidence="3 4" key="1">
    <citation type="submission" date="2018-08" db="EMBL/GenBank/DDBJ databases">
        <title>A genome reference for cultivated species of the human gut microbiota.</title>
        <authorList>
            <person name="Zou Y."/>
            <person name="Xue W."/>
            <person name="Luo G."/>
        </authorList>
    </citation>
    <scope>NUCLEOTIDE SEQUENCE [LARGE SCALE GENOMIC DNA]</scope>
    <source>
        <strain evidence="1 3">AF18-16LB</strain>
        <strain evidence="2 4">AM44-1AT</strain>
    </source>
</reference>
<name>A0A413QWT3_9FIRM</name>
<dbReference type="Proteomes" id="UP000286341">
    <property type="component" value="Unassembled WGS sequence"/>
</dbReference>
<dbReference type="EMBL" id="QSFB01000011">
    <property type="protein sequence ID" value="RHA13070.1"/>
    <property type="molecule type" value="Genomic_DNA"/>
</dbReference>
<dbReference type="InterPro" id="IPR022555">
    <property type="entry name" value="DUF2577"/>
</dbReference>
<organism evidence="2 4">
    <name type="scientific">Agathobacter rectalis</name>
    <dbReference type="NCBI Taxonomy" id="39491"/>
    <lineage>
        <taxon>Bacteria</taxon>
        <taxon>Bacillati</taxon>
        <taxon>Bacillota</taxon>
        <taxon>Clostridia</taxon>
        <taxon>Lachnospirales</taxon>
        <taxon>Lachnospiraceae</taxon>
        <taxon>Agathobacter</taxon>
    </lineage>
</organism>
<accession>A0A413QWT3</accession>
<evidence type="ECO:0000313" key="3">
    <source>
        <dbReference type="Proteomes" id="UP000284296"/>
    </source>
</evidence>
<protein>
    <submittedName>
        <fullName evidence="2">DUF2577 domain-containing protein</fullName>
    </submittedName>
</protein>
<gene>
    <name evidence="2" type="ORF">DW948_09100</name>
    <name evidence="1" type="ORF">DWX06_13730</name>
</gene>
<evidence type="ECO:0000313" key="2">
    <source>
        <dbReference type="EMBL" id="RHA13070.1"/>
    </source>
</evidence>
<dbReference type="Pfam" id="PF10844">
    <property type="entry name" value="DUF2577"/>
    <property type="match status" value="1"/>
</dbReference>
<dbReference type="AlphaFoldDB" id="A0A413QWT3"/>